<name>A0ABU0JNK3_HATLI</name>
<feature type="transmembrane region" description="Helical" evidence="1">
    <location>
        <begin position="142"/>
        <end position="160"/>
    </location>
</feature>
<reference evidence="2 3" key="1">
    <citation type="submission" date="2023-07" db="EMBL/GenBank/DDBJ databases">
        <title>Genomic Encyclopedia of Type Strains, Phase IV (KMG-IV): sequencing the most valuable type-strain genomes for metagenomic binning, comparative biology and taxonomic classification.</title>
        <authorList>
            <person name="Goeker M."/>
        </authorList>
    </citation>
    <scope>NUCLEOTIDE SEQUENCE [LARGE SCALE GENOMIC DNA]</scope>
    <source>
        <strain evidence="2 3">DSM 1400</strain>
    </source>
</reference>
<dbReference type="InterPro" id="IPR025918">
    <property type="entry name" value="YIEGIA"/>
</dbReference>
<keyword evidence="3" id="KW-1185">Reference proteome</keyword>
<keyword evidence="1" id="KW-0472">Membrane</keyword>
<protein>
    <submittedName>
        <fullName evidence="2">Membrane protein YeaQ/YmgE (Transglycosylase-associated protein family)</fullName>
    </submittedName>
</protein>
<feature type="transmembrane region" description="Helical" evidence="1">
    <location>
        <begin position="42"/>
        <end position="65"/>
    </location>
</feature>
<dbReference type="Proteomes" id="UP001224418">
    <property type="component" value="Unassembled WGS sequence"/>
</dbReference>
<evidence type="ECO:0000313" key="2">
    <source>
        <dbReference type="EMBL" id="MDQ0478655.1"/>
    </source>
</evidence>
<gene>
    <name evidence="2" type="ORF">QOZ93_000364</name>
</gene>
<dbReference type="EMBL" id="JAUSWN010000002">
    <property type="protein sequence ID" value="MDQ0478655.1"/>
    <property type="molecule type" value="Genomic_DNA"/>
</dbReference>
<feature type="transmembrane region" description="Helical" evidence="1">
    <location>
        <begin position="12"/>
        <end position="30"/>
    </location>
</feature>
<keyword evidence="1" id="KW-1133">Transmembrane helix</keyword>
<sequence>MNNQYISLEQIIIIVTSILAGTMARILTIKEDTRQYPSFPNGYMLNLVTGFVASALGSVAIPALLNKNYIAVTWLVIAIQQFREVRKVERESLKDLESTEYAFRGNAYIDGIAKTFEVRNYVSFIMSLVVSLVMHMLRVQYVLLRILISIFVAAIIFYFLTKFLKGKSIKDIAYVRPGKIEIRDSELFVDGIYVTNLLGTDNAINLFKKEGMAVVIYPKEQHFRITLDNFGQRQAALFEATRALGVKRYHFTRKDYKDGRIVIALIPIINDMERLIKVVKETPLLESVKKSHSVMKK</sequence>
<organism evidence="2 3">
    <name type="scientific">Hathewaya limosa</name>
    <name type="common">Clostridium limosum</name>
    <dbReference type="NCBI Taxonomy" id="1536"/>
    <lineage>
        <taxon>Bacteria</taxon>
        <taxon>Bacillati</taxon>
        <taxon>Bacillota</taxon>
        <taxon>Clostridia</taxon>
        <taxon>Eubacteriales</taxon>
        <taxon>Clostridiaceae</taxon>
        <taxon>Hathewaya</taxon>
    </lineage>
</organism>
<evidence type="ECO:0000256" key="1">
    <source>
        <dbReference type="SAM" id="Phobius"/>
    </source>
</evidence>
<comment type="caution">
    <text evidence="2">The sequence shown here is derived from an EMBL/GenBank/DDBJ whole genome shotgun (WGS) entry which is preliminary data.</text>
</comment>
<dbReference type="Pfam" id="PF14045">
    <property type="entry name" value="YIEGIA"/>
    <property type="match status" value="1"/>
</dbReference>
<feature type="transmembrane region" description="Helical" evidence="1">
    <location>
        <begin position="118"/>
        <end position="136"/>
    </location>
</feature>
<dbReference type="RefSeq" id="WP_307354893.1">
    <property type="nucleotide sequence ID" value="NZ_BAAACJ010000008.1"/>
</dbReference>
<proteinExistence type="predicted"/>
<keyword evidence="1" id="KW-0812">Transmembrane</keyword>
<evidence type="ECO:0000313" key="3">
    <source>
        <dbReference type="Proteomes" id="UP001224418"/>
    </source>
</evidence>
<accession>A0ABU0JNK3</accession>